<dbReference type="PROSITE" id="PS00374">
    <property type="entry name" value="MGMT"/>
    <property type="match status" value="1"/>
</dbReference>
<accession>A0A7R9VA33</accession>
<dbReference type="InterPro" id="IPR014048">
    <property type="entry name" value="MethylDNA_cys_MeTrfase_DNA-bd"/>
</dbReference>
<keyword evidence="8" id="KW-0234">DNA repair</keyword>
<evidence type="ECO:0000256" key="7">
    <source>
        <dbReference type="ARBA" id="ARBA00022763"/>
    </source>
</evidence>
<sequence length="157" mass="16891">MVSRKRNAALDKSDEPHPTAFQERLYAACKKIPKGKVTTYGALAKALSSSARAVGQGMRRNPFAPIVPCHRVIASDLELGGFSGEWGNETKQVCRKRSMLQAEGVKFDGTKVARTSVVEVDEMAALVGAPTLVVAKGNAKLKQPRTACTAVARHSRK</sequence>
<evidence type="ECO:0000256" key="6">
    <source>
        <dbReference type="ARBA" id="ARBA00022679"/>
    </source>
</evidence>
<evidence type="ECO:0000256" key="9">
    <source>
        <dbReference type="ARBA" id="ARBA00030795"/>
    </source>
</evidence>
<keyword evidence="7" id="KW-0227">DNA damage</keyword>
<dbReference type="InterPro" id="IPR036217">
    <property type="entry name" value="MethylDNA_cys_MeTrfase_DNAb"/>
</dbReference>
<organism evidence="13">
    <name type="scientific">Chlamydomonas euryale</name>
    <dbReference type="NCBI Taxonomy" id="1486919"/>
    <lineage>
        <taxon>Eukaryota</taxon>
        <taxon>Viridiplantae</taxon>
        <taxon>Chlorophyta</taxon>
        <taxon>core chlorophytes</taxon>
        <taxon>Chlorophyceae</taxon>
        <taxon>CS clade</taxon>
        <taxon>Chlamydomonadales</taxon>
        <taxon>Chlamydomonadaceae</taxon>
        <taxon>Chlamydomonas</taxon>
    </lineage>
</organism>
<evidence type="ECO:0000256" key="2">
    <source>
        <dbReference type="ARBA" id="ARBA00008711"/>
    </source>
</evidence>
<proteinExistence type="inferred from homology"/>
<evidence type="ECO:0000313" key="13">
    <source>
        <dbReference type="EMBL" id="CAD8287422.1"/>
    </source>
</evidence>
<feature type="domain" description="Methylated-DNA-[protein]-cysteine S-methyltransferase DNA binding" evidence="12">
    <location>
        <begin position="20"/>
        <end position="105"/>
    </location>
</feature>
<comment type="catalytic activity">
    <reaction evidence="1">
        <text>a 4-O-methyl-thymidine in DNA + L-cysteinyl-[protein] = a thymidine in DNA + S-methyl-L-cysteinyl-[protein]</text>
        <dbReference type="Rhea" id="RHEA:53428"/>
        <dbReference type="Rhea" id="RHEA-COMP:10131"/>
        <dbReference type="Rhea" id="RHEA-COMP:10132"/>
        <dbReference type="Rhea" id="RHEA-COMP:13555"/>
        <dbReference type="Rhea" id="RHEA-COMP:13556"/>
        <dbReference type="ChEBI" id="CHEBI:29950"/>
        <dbReference type="ChEBI" id="CHEBI:82612"/>
        <dbReference type="ChEBI" id="CHEBI:137386"/>
        <dbReference type="ChEBI" id="CHEBI:137387"/>
        <dbReference type="EC" id="2.1.1.63"/>
    </reaction>
</comment>
<evidence type="ECO:0000256" key="5">
    <source>
        <dbReference type="ARBA" id="ARBA00022603"/>
    </source>
</evidence>
<dbReference type="EC" id="2.1.1.63" evidence="3"/>
<dbReference type="GO" id="GO:0032259">
    <property type="term" value="P:methylation"/>
    <property type="evidence" value="ECO:0007669"/>
    <property type="project" value="UniProtKB-KW"/>
</dbReference>
<reference evidence="13" key="1">
    <citation type="submission" date="2021-01" db="EMBL/GenBank/DDBJ databases">
        <authorList>
            <person name="Corre E."/>
            <person name="Pelletier E."/>
            <person name="Niang G."/>
            <person name="Scheremetjew M."/>
            <person name="Finn R."/>
            <person name="Kale V."/>
            <person name="Holt S."/>
            <person name="Cochrane G."/>
            <person name="Meng A."/>
            <person name="Brown T."/>
            <person name="Cohen L."/>
        </authorList>
    </citation>
    <scope>NUCLEOTIDE SEQUENCE</scope>
    <source>
        <strain evidence="13">CCMP219</strain>
    </source>
</reference>
<protein>
    <recommendedName>
        <fullName evidence="4">Methylated-DNA--protein-cysteine methyltransferase</fullName>
        <ecNumber evidence="3">2.1.1.63</ecNumber>
    </recommendedName>
    <alternativeName>
        <fullName evidence="9">6-O-methylguanine-DNA methyltransferase</fullName>
    </alternativeName>
    <alternativeName>
        <fullName evidence="10">O-6-methylguanine-DNA-alkyltransferase</fullName>
    </alternativeName>
</protein>
<keyword evidence="5" id="KW-0489">Methyltransferase</keyword>
<dbReference type="PANTHER" id="PTHR10815:SF13">
    <property type="entry name" value="METHYLATED-DNA--PROTEIN-CYSTEINE METHYLTRANSFERASE"/>
    <property type="match status" value="1"/>
</dbReference>
<dbReference type="SUPFAM" id="SSF46767">
    <property type="entry name" value="Methylated DNA-protein cysteine methyltransferase, C-terminal domain"/>
    <property type="match status" value="1"/>
</dbReference>
<dbReference type="GO" id="GO:0006281">
    <property type="term" value="P:DNA repair"/>
    <property type="evidence" value="ECO:0007669"/>
    <property type="project" value="UniProtKB-KW"/>
</dbReference>
<dbReference type="InterPro" id="IPR036388">
    <property type="entry name" value="WH-like_DNA-bd_sf"/>
</dbReference>
<dbReference type="EMBL" id="HBEC01016034">
    <property type="protein sequence ID" value="CAD8287422.1"/>
    <property type="molecule type" value="Transcribed_RNA"/>
</dbReference>
<dbReference type="CDD" id="cd06445">
    <property type="entry name" value="ATase"/>
    <property type="match status" value="1"/>
</dbReference>
<dbReference type="PANTHER" id="PTHR10815">
    <property type="entry name" value="METHYLATED-DNA--PROTEIN-CYSTEINE METHYLTRANSFERASE"/>
    <property type="match status" value="1"/>
</dbReference>
<dbReference type="NCBIfam" id="TIGR00589">
    <property type="entry name" value="ogt"/>
    <property type="match status" value="1"/>
</dbReference>
<name>A0A7R9VA33_9CHLO</name>
<evidence type="ECO:0000259" key="12">
    <source>
        <dbReference type="Pfam" id="PF01035"/>
    </source>
</evidence>
<comment type="similarity">
    <text evidence="2">Belongs to the MGMT family.</text>
</comment>
<dbReference type="Pfam" id="PF01035">
    <property type="entry name" value="DNA_binding_1"/>
    <property type="match status" value="1"/>
</dbReference>
<evidence type="ECO:0000256" key="3">
    <source>
        <dbReference type="ARBA" id="ARBA00011918"/>
    </source>
</evidence>
<dbReference type="GO" id="GO:0003908">
    <property type="term" value="F:methylated-DNA-[protein]-cysteine S-methyltransferase activity"/>
    <property type="evidence" value="ECO:0007669"/>
    <property type="project" value="UniProtKB-EC"/>
</dbReference>
<dbReference type="InterPro" id="IPR001497">
    <property type="entry name" value="MethylDNA_cys_MeTrfase_AS"/>
</dbReference>
<evidence type="ECO:0000256" key="11">
    <source>
        <dbReference type="ARBA" id="ARBA00049348"/>
    </source>
</evidence>
<evidence type="ECO:0000256" key="10">
    <source>
        <dbReference type="ARBA" id="ARBA00031621"/>
    </source>
</evidence>
<evidence type="ECO:0000256" key="1">
    <source>
        <dbReference type="ARBA" id="ARBA00001286"/>
    </source>
</evidence>
<evidence type="ECO:0000256" key="8">
    <source>
        <dbReference type="ARBA" id="ARBA00023204"/>
    </source>
</evidence>
<keyword evidence="6" id="KW-0808">Transferase</keyword>
<dbReference type="Gene3D" id="1.10.10.10">
    <property type="entry name" value="Winged helix-like DNA-binding domain superfamily/Winged helix DNA-binding domain"/>
    <property type="match status" value="1"/>
</dbReference>
<gene>
    <name evidence="13" type="ORF">CEUR00632_LOCUS7461</name>
</gene>
<comment type="catalytic activity">
    <reaction evidence="11">
        <text>a 6-O-methyl-2'-deoxyguanosine in DNA + L-cysteinyl-[protein] = S-methyl-L-cysteinyl-[protein] + a 2'-deoxyguanosine in DNA</text>
        <dbReference type="Rhea" id="RHEA:24000"/>
        <dbReference type="Rhea" id="RHEA-COMP:10131"/>
        <dbReference type="Rhea" id="RHEA-COMP:10132"/>
        <dbReference type="Rhea" id="RHEA-COMP:11367"/>
        <dbReference type="Rhea" id="RHEA-COMP:11368"/>
        <dbReference type="ChEBI" id="CHEBI:29950"/>
        <dbReference type="ChEBI" id="CHEBI:82612"/>
        <dbReference type="ChEBI" id="CHEBI:85445"/>
        <dbReference type="ChEBI" id="CHEBI:85448"/>
        <dbReference type="EC" id="2.1.1.63"/>
    </reaction>
</comment>
<evidence type="ECO:0000256" key="4">
    <source>
        <dbReference type="ARBA" id="ARBA00015377"/>
    </source>
</evidence>
<dbReference type="AlphaFoldDB" id="A0A7R9VA33"/>